<accession>A0A383DRU5</accession>
<protein>
    <submittedName>
        <fullName evidence="1">Uncharacterized protein</fullName>
    </submittedName>
</protein>
<gene>
    <name evidence="1" type="ORF">METZ01_LOCUS499898</name>
</gene>
<organism evidence="1">
    <name type="scientific">marine metagenome</name>
    <dbReference type="NCBI Taxonomy" id="408172"/>
    <lineage>
        <taxon>unclassified sequences</taxon>
        <taxon>metagenomes</taxon>
        <taxon>ecological metagenomes</taxon>
    </lineage>
</organism>
<name>A0A383DRU5_9ZZZZ</name>
<evidence type="ECO:0000313" key="1">
    <source>
        <dbReference type="EMBL" id="SVE47044.1"/>
    </source>
</evidence>
<reference evidence="1" key="1">
    <citation type="submission" date="2018-05" db="EMBL/GenBank/DDBJ databases">
        <authorList>
            <person name="Lanie J.A."/>
            <person name="Ng W.-L."/>
            <person name="Kazmierczak K.M."/>
            <person name="Andrzejewski T.M."/>
            <person name="Davidsen T.M."/>
            <person name="Wayne K.J."/>
            <person name="Tettelin H."/>
            <person name="Glass J.I."/>
            <person name="Rusch D."/>
            <person name="Podicherti R."/>
            <person name="Tsui H.-C.T."/>
            <person name="Winkler M.E."/>
        </authorList>
    </citation>
    <scope>NUCLEOTIDE SEQUENCE</scope>
</reference>
<dbReference type="AlphaFoldDB" id="A0A383DRU5"/>
<proteinExistence type="predicted"/>
<sequence>MLLIGCFKLALFEGGFVKLQTRNIMIGLVSIGLSALFAFSEEPFFDNFDRRNGKPDNDWIVNSPEVKTEIEDKEILIHGTEKTNWKRNGIERLVDDINKVCFDFLNNDVFNVHLRVDDDKSGTNAYIDIYSPPGPQGGNNFNYA</sequence>
<dbReference type="EMBL" id="UINC01219539">
    <property type="protein sequence ID" value="SVE47044.1"/>
    <property type="molecule type" value="Genomic_DNA"/>
</dbReference>
<feature type="non-terminal residue" evidence="1">
    <location>
        <position position="144"/>
    </location>
</feature>